<sequence>MFLMKRIAYHHGQIPQAIRNIVEELFRKGDIDFIFCTPTLVEGVNMPTRYLFINCDDKIRLIADAKKNPNKTLAFWNLAGRAGRFCLVFFGFFFCFLVV</sequence>
<keyword evidence="1" id="KW-0547">Nucleotide-binding</keyword>
<dbReference type="PROSITE" id="PS51194">
    <property type="entry name" value="HELICASE_CTER"/>
    <property type="match status" value="1"/>
</dbReference>
<keyword evidence="5" id="KW-0472">Membrane</keyword>
<protein>
    <recommendedName>
        <fullName evidence="6">Helicase C-terminal domain-containing protein</fullName>
    </recommendedName>
</protein>
<keyword evidence="2" id="KW-0378">Hydrolase</keyword>
<evidence type="ECO:0000256" key="3">
    <source>
        <dbReference type="ARBA" id="ARBA00022806"/>
    </source>
</evidence>
<dbReference type="Pfam" id="PF00271">
    <property type="entry name" value="Helicase_C"/>
    <property type="match status" value="1"/>
</dbReference>
<dbReference type="InterPro" id="IPR027417">
    <property type="entry name" value="P-loop_NTPase"/>
</dbReference>
<evidence type="ECO:0000313" key="7">
    <source>
        <dbReference type="EMBL" id="TCX78773.1"/>
    </source>
</evidence>
<organism evidence="7">
    <name type="scientific">Klebsiella pneumoniae</name>
    <dbReference type="NCBI Taxonomy" id="573"/>
    <lineage>
        <taxon>Bacteria</taxon>
        <taxon>Pseudomonadati</taxon>
        <taxon>Pseudomonadota</taxon>
        <taxon>Gammaproteobacteria</taxon>
        <taxon>Enterobacterales</taxon>
        <taxon>Enterobacteriaceae</taxon>
        <taxon>Klebsiella/Raoultella group</taxon>
        <taxon>Klebsiella</taxon>
        <taxon>Klebsiella pneumoniae complex</taxon>
    </lineage>
</organism>
<keyword evidence="5" id="KW-1133">Transmembrane helix</keyword>
<evidence type="ECO:0000256" key="1">
    <source>
        <dbReference type="ARBA" id="ARBA00022741"/>
    </source>
</evidence>
<evidence type="ECO:0000256" key="2">
    <source>
        <dbReference type="ARBA" id="ARBA00022801"/>
    </source>
</evidence>
<accession>A0A483LUU0</accession>
<dbReference type="EMBL" id="SDCT01000135">
    <property type="protein sequence ID" value="TCX78773.1"/>
    <property type="molecule type" value="Genomic_DNA"/>
</dbReference>
<gene>
    <name evidence="7" type="ORF">ETF13_28405</name>
</gene>
<keyword evidence="5" id="KW-0812">Transmembrane</keyword>
<comment type="caution">
    <text evidence="7">The sequence shown here is derived from an EMBL/GenBank/DDBJ whole genome shotgun (WGS) entry which is preliminary data.</text>
</comment>
<dbReference type="Gene3D" id="3.40.50.300">
    <property type="entry name" value="P-loop containing nucleotide triphosphate hydrolases"/>
    <property type="match status" value="1"/>
</dbReference>
<dbReference type="AlphaFoldDB" id="A0A483LUU0"/>
<evidence type="ECO:0000256" key="4">
    <source>
        <dbReference type="ARBA" id="ARBA00022840"/>
    </source>
</evidence>
<reference evidence="7" key="1">
    <citation type="submission" date="2019-01" db="EMBL/GenBank/DDBJ databases">
        <authorList>
            <person name="Lista F."/>
            <person name="Anselmo A."/>
        </authorList>
    </citation>
    <scope>NUCLEOTIDE SEQUENCE</scope>
    <source>
        <strain evidence="7">3S</strain>
    </source>
</reference>
<evidence type="ECO:0000259" key="6">
    <source>
        <dbReference type="PROSITE" id="PS51194"/>
    </source>
</evidence>
<name>A0A483LUU0_KLEPN</name>
<dbReference type="GO" id="GO:0005524">
    <property type="term" value="F:ATP binding"/>
    <property type="evidence" value="ECO:0007669"/>
    <property type="project" value="UniProtKB-KW"/>
</dbReference>
<feature type="domain" description="Helicase C-terminal" evidence="6">
    <location>
        <begin position="1"/>
        <end position="99"/>
    </location>
</feature>
<dbReference type="GO" id="GO:0004386">
    <property type="term" value="F:helicase activity"/>
    <property type="evidence" value="ECO:0007669"/>
    <property type="project" value="UniProtKB-KW"/>
</dbReference>
<dbReference type="InterPro" id="IPR001650">
    <property type="entry name" value="Helicase_C-like"/>
</dbReference>
<feature type="transmembrane region" description="Helical" evidence="5">
    <location>
        <begin position="78"/>
        <end position="98"/>
    </location>
</feature>
<dbReference type="GO" id="GO:0016787">
    <property type="term" value="F:hydrolase activity"/>
    <property type="evidence" value="ECO:0007669"/>
    <property type="project" value="UniProtKB-KW"/>
</dbReference>
<keyword evidence="4" id="KW-0067">ATP-binding</keyword>
<evidence type="ECO:0000256" key="5">
    <source>
        <dbReference type="SAM" id="Phobius"/>
    </source>
</evidence>
<dbReference type="PANTHER" id="PTHR12131">
    <property type="entry name" value="ATP-DEPENDENT RNA AND DNA HELICASE"/>
    <property type="match status" value="1"/>
</dbReference>
<dbReference type="SUPFAM" id="SSF52540">
    <property type="entry name" value="P-loop containing nucleoside triphosphate hydrolases"/>
    <property type="match status" value="1"/>
</dbReference>
<dbReference type="PANTHER" id="PTHR12131:SF1">
    <property type="entry name" value="ATP-DEPENDENT RNA HELICASE SUPV3L1, MITOCHONDRIAL-RELATED"/>
    <property type="match status" value="1"/>
</dbReference>
<dbReference type="SMART" id="SM00490">
    <property type="entry name" value="HELICc"/>
    <property type="match status" value="1"/>
</dbReference>
<proteinExistence type="predicted"/>
<keyword evidence="3" id="KW-0347">Helicase</keyword>
<dbReference type="InterPro" id="IPR050699">
    <property type="entry name" value="RNA-DNA_Helicase"/>
</dbReference>